<name>A0A848G3C9_9RHOO</name>
<comment type="caution">
    <text evidence="2">The sequence shown here is derived from an EMBL/GenBank/DDBJ whole genome shotgun (WGS) entry which is preliminary data.</text>
</comment>
<accession>A0A848G3C9</accession>
<keyword evidence="1" id="KW-1133">Transmembrane helix</keyword>
<evidence type="ECO:0000256" key="1">
    <source>
        <dbReference type="SAM" id="Phobius"/>
    </source>
</evidence>
<evidence type="ECO:0000313" key="3">
    <source>
        <dbReference type="Proteomes" id="UP000580043"/>
    </source>
</evidence>
<dbReference type="RefSeq" id="WP_169144580.1">
    <property type="nucleotide sequence ID" value="NZ_JABBGA010000002.1"/>
</dbReference>
<dbReference type="Proteomes" id="UP000580043">
    <property type="component" value="Unassembled WGS sequence"/>
</dbReference>
<protein>
    <submittedName>
        <fullName evidence="2">Uncharacterized protein</fullName>
    </submittedName>
</protein>
<sequence length="48" mass="5032">MSTLQIAPKEARVRVAKHALRFILGALLTGSGAALFLSDVARWIAGGP</sequence>
<reference evidence="2 3" key="1">
    <citation type="submission" date="2020-04" db="EMBL/GenBank/DDBJ databases">
        <title>Zoogloea sp. G-4-1-14 isolated from soil.</title>
        <authorList>
            <person name="Dahal R.H."/>
        </authorList>
    </citation>
    <scope>NUCLEOTIDE SEQUENCE [LARGE SCALE GENOMIC DNA]</scope>
    <source>
        <strain evidence="2 3">G-4-1-14</strain>
    </source>
</reference>
<gene>
    <name evidence="2" type="ORF">HHL15_04280</name>
</gene>
<keyword evidence="1" id="KW-0472">Membrane</keyword>
<dbReference type="EMBL" id="JABBGA010000002">
    <property type="protein sequence ID" value="NML24943.1"/>
    <property type="molecule type" value="Genomic_DNA"/>
</dbReference>
<feature type="transmembrane region" description="Helical" evidence="1">
    <location>
        <begin position="20"/>
        <end position="45"/>
    </location>
</feature>
<evidence type="ECO:0000313" key="2">
    <source>
        <dbReference type="EMBL" id="NML24943.1"/>
    </source>
</evidence>
<dbReference type="AlphaFoldDB" id="A0A848G3C9"/>
<proteinExistence type="predicted"/>
<keyword evidence="1" id="KW-0812">Transmembrane</keyword>
<organism evidence="2 3">
    <name type="scientific">Zoogloea dura</name>
    <dbReference type="NCBI Taxonomy" id="2728840"/>
    <lineage>
        <taxon>Bacteria</taxon>
        <taxon>Pseudomonadati</taxon>
        <taxon>Pseudomonadota</taxon>
        <taxon>Betaproteobacteria</taxon>
        <taxon>Rhodocyclales</taxon>
        <taxon>Zoogloeaceae</taxon>
        <taxon>Zoogloea</taxon>
    </lineage>
</organism>
<keyword evidence="3" id="KW-1185">Reference proteome</keyword>